<dbReference type="Proteomes" id="UP001209878">
    <property type="component" value="Unassembled WGS sequence"/>
</dbReference>
<organism evidence="2 3">
    <name type="scientific">Ridgeia piscesae</name>
    <name type="common">Tubeworm</name>
    <dbReference type="NCBI Taxonomy" id="27915"/>
    <lineage>
        <taxon>Eukaryota</taxon>
        <taxon>Metazoa</taxon>
        <taxon>Spiralia</taxon>
        <taxon>Lophotrochozoa</taxon>
        <taxon>Annelida</taxon>
        <taxon>Polychaeta</taxon>
        <taxon>Sedentaria</taxon>
        <taxon>Canalipalpata</taxon>
        <taxon>Sabellida</taxon>
        <taxon>Siboglinidae</taxon>
        <taxon>Ridgeia</taxon>
    </lineage>
</organism>
<evidence type="ECO:0000313" key="2">
    <source>
        <dbReference type="EMBL" id="KAK2159307.1"/>
    </source>
</evidence>
<dbReference type="AlphaFoldDB" id="A0AAD9N6V1"/>
<proteinExistence type="predicted"/>
<comment type="caution">
    <text evidence="2">The sequence shown here is derived from an EMBL/GenBank/DDBJ whole genome shotgun (WGS) entry which is preliminary data.</text>
</comment>
<protein>
    <submittedName>
        <fullName evidence="2">Uncharacterized protein</fullName>
    </submittedName>
</protein>
<dbReference type="PANTHER" id="PTHR47018:SF4">
    <property type="match status" value="1"/>
</dbReference>
<name>A0AAD9N6V1_RIDPI</name>
<evidence type="ECO:0000256" key="1">
    <source>
        <dbReference type="SAM" id="Phobius"/>
    </source>
</evidence>
<keyword evidence="1" id="KW-1133">Transmembrane helix</keyword>
<feature type="transmembrane region" description="Helical" evidence="1">
    <location>
        <begin position="30"/>
        <end position="48"/>
    </location>
</feature>
<keyword evidence="3" id="KW-1185">Reference proteome</keyword>
<sequence>MVCFMGFLHIEVTFQYCIGKLLTGSGCDRIFSLAGIFTTGIATSLLAGRHVKRTRYAYQLTLAWLHILKVQAYDHYCRDGYGPHEHMEMWEERLISNVNLDGGAKSRRNWSSCVRLIAHMAFLTAFCTPRLALLKSDTDTGQMLWNLRV</sequence>
<keyword evidence="1" id="KW-0812">Transmembrane</keyword>
<accession>A0AAD9N6V1</accession>
<dbReference type="PANTHER" id="PTHR47018">
    <property type="entry name" value="CXC DOMAIN-CONTAINING PROTEIN-RELATED"/>
    <property type="match status" value="1"/>
</dbReference>
<reference evidence="2" key="1">
    <citation type="journal article" date="2023" name="Mol. Biol. Evol.">
        <title>Third-Generation Sequencing Reveals the Adaptive Role of the Epigenome in Three Deep-Sea Polychaetes.</title>
        <authorList>
            <person name="Perez M."/>
            <person name="Aroh O."/>
            <person name="Sun Y."/>
            <person name="Lan Y."/>
            <person name="Juniper S.K."/>
            <person name="Young C.R."/>
            <person name="Angers B."/>
            <person name="Qian P.Y."/>
        </authorList>
    </citation>
    <scope>NUCLEOTIDE SEQUENCE</scope>
    <source>
        <strain evidence="2">R07B-5</strain>
    </source>
</reference>
<dbReference type="EMBL" id="JAODUO010001728">
    <property type="protein sequence ID" value="KAK2159307.1"/>
    <property type="molecule type" value="Genomic_DNA"/>
</dbReference>
<gene>
    <name evidence="2" type="ORF">NP493_1729g00032</name>
</gene>
<keyword evidence="1" id="KW-0472">Membrane</keyword>
<evidence type="ECO:0000313" key="3">
    <source>
        <dbReference type="Proteomes" id="UP001209878"/>
    </source>
</evidence>